<sequence length="65" mass="7031">MSTKPDPSEFVEPCRDCGRDTPHRVGVELVTESGDPTTAPFSREPYRVSVCTVCGAEESVRMNGG</sequence>
<keyword evidence="3" id="KW-1185">Reference proteome</keyword>
<dbReference type="Proteomes" id="UP000198531">
    <property type="component" value="Unassembled WGS sequence"/>
</dbReference>
<dbReference type="EMBL" id="FOYT01000002">
    <property type="protein sequence ID" value="SFR58446.1"/>
    <property type="molecule type" value="Genomic_DNA"/>
</dbReference>
<dbReference type="InterPro" id="IPR057157">
    <property type="entry name" value="DUF7835"/>
</dbReference>
<gene>
    <name evidence="2" type="ORF">SAMN04487947_2558</name>
</gene>
<evidence type="ECO:0000259" key="1">
    <source>
        <dbReference type="Pfam" id="PF25205"/>
    </source>
</evidence>
<reference evidence="3" key="1">
    <citation type="submission" date="2016-10" db="EMBL/GenBank/DDBJ databases">
        <authorList>
            <person name="Varghese N."/>
            <person name="Submissions S."/>
        </authorList>
    </citation>
    <scope>NUCLEOTIDE SEQUENCE [LARGE SCALE GENOMIC DNA]</scope>
    <source>
        <strain evidence="3">CGMCC 1.7736</strain>
    </source>
</reference>
<dbReference type="STRING" id="553469.SAMN04487947_2558"/>
<accession>A0A1I6HVG1</accession>
<organism evidence="2 3">
    <name type="scientific">Halogeometricum rufum</name>
    <dbReference type="NCBI Taxonomy" id="553469"/>
    <lineage>
        <taxon>Archaea</taxon>
        <taxon>Methanobacteriati</taxon>
        <taxon>Methanobacteriota</taxon>
        <taxon>Stenosarchaea group</taxon>
        <taxon>Halobacteria</taxon>
        <taxon>Halobacteriales</taxon>
        <taxon>Haloferacaceae</taxon>
        <taxon>Halogeometricum</taxon>
    </lineage>
</organism>
<dbReference type="AlphaFoldDB" id="A0A1I6HVG1"/>
<name>A0A1I6HVG1_9EURY</name>
<evidence type="ECO:0000313" key="2">
    <source>
        <dbReference type="EMBL" id="SFR58446.1"/>
    </source>
</evidence>
<proteinExistence type="predicted"/>
<dbReference type="RefSeq" id="WP_089808186.1">
    <property type="nucleotide sequence ID" value="NZ_FOYT01000002.1"/>
</dbReference>
<feature type="domain" description="DUF7835" evidence="1">
    <location>
        <begin position="1"/>
        <end position="63"/>
    </location>
</feature>
<protein>
    <recommendedName>
        <fullName evidence="1">DUF7835 domain-containing protein</fullName>
    </recommendedName>
</protein>
<dbReference type="Pfam" id="PF25205">
    <property type="entry name" value="DUF7835"/>
    <property type="match status" value="1"/>
</dbReference>
<evidence type="ECO:0000313" key="3">
    <source>
        <dbReference type="Proteomes" id="UP000198531"/>
    </source>
</evidence>